<dbReference type="EMBL" id="AYLO01000008">
    <property type="protein sequence ID" value="ESS73914.1"/>
    <property type="molecule type" value="Genomic_DNA"/>
</dbReference>
<protein>
    <submittedName>
        <fullName evidence="9">Cation diffusion facilitator family transporter</fullName>
    </submittedName>
</protein>
<keyword evidence="5 7" id="KW-1133">Transmembrane helix</keyword>
<keyword evidence="2" id="KW-0813">Transport</keyword>
<evidence type="ECO:0000313" key="10">
    <source>
        <dbReference type="Proteomes" id="UP000017842"/>
    </source>
</evidence>
<keyword evidence="6 7" id="KW-0472">Membrane</keyword>
<evidence type="ECO:0000256" key="3">
    <source>
        <dbReference type="ARBA" id="ARBA00022692"/>
    </source>
</evidence>
<evidence type="ECO:0000256" key="1">
    <source>
        <dbReference type="ARBA" id="ARBA00004141"/>
    </source>
</evidence>
<dbReference type="GO" id="GO:0016020">
    <property type="term" value="C:membrane"/>
    <property type="evidence" value="ECO:0007669"/>
    <property type="project" value="UniProtKB-SubCell"/>
</dbReference>
<dbReference type="InterPro" id="IPR027469">
    <property type="entry name" value="Cation_efflux_TMD_sf"/>
</dbReference>
<dbReference type="PANTHER" id="PTHR13414">
    <property type="entry name" value="HUEL-CATION TRANSPORTER"/>
    <property type="match status" value="1"/>
</dbReference>
<dbReference type="GO" id="GO:0008324">
    <property type="term" value="F:monoatomic cation transmembrane transporter activity"/>
    <property type="evidence" value="ECO:0007669"/>
    <property type="project" value="InterPro"/>
</dbReference>
<dbReference type="RefSeq" id="WP_023493149.1">
    <property type="nucleotide sequence ID" value="NZ_AYLO01000008.1"/>
</dbReference>
<feature type="transmembrane region" description="Helical" evidence="7">
    <location>
        <begin position="166"/>
        <end position="186"/>
    </location>
</feature>
<dbReference type="STRING" id="1116472.MGMO_8c00510"/>
<reference evidence="9 10" key="1">
    <citation type="journal article" date="2013" name="Genome Announc.">
        <title>Draft Genome Sequence of the Methanotrophic Gammaproteobacterium Methyloglobulus morosus DSM 22980 Strain KoM1.</title>
        <authorList>
            <person name="Poehlein A."/>
            <person name="Deutzmann J.S."/>
            <person name="Daniel R."/>
            <person name="Simeonova D.D."/>
        </authorList>
    </citation>
    <scope>NUCLEOTIDE SEQUENCE [LARGE SCALE GENOMIC DNA]</scope>
    <source>
        <strain evidence="9 10">KoM1</strain>
    </source>
</reference>
<dbReference type="Pfam" id="PF01545">
    <property type="entry name" value="Cation_efflux"/>
    <property type="match status" value="1"/>
</dbReference>
<evidence type="ECO:0000256" key="6">
    <source>
        <dbReference type="ARBA" id="ARBA00023136"/>
    </source>
</evidence>
<feature type="transmembrane region" description="Helical" evidence="7">
    <location>
        <begin position="77"/>
        <end position="100"/>
    </location>
</feature>
<keyword evidence="3 7" id="KW-0812">Transmembrane</keyword>
<dbReference type="PATRIC" id="fig|1116472.3.peg.229"/>
<keyword evidence="10" id="KW-1185">Reference proteome</keyword>
<organism evidence="9 10">
    <name type="scientific">Methyloglobulus morosus KoM1</name>
    <dbReference type="NCBI Taxonomy" id="1116472"/>
    <lineage>
        <taxon>Bacteria</taxon>
        <taxon>Pseudomonadati</taxon>
        <taxon>Pseudomonadota</taxon>
        <taxon>Gammaproteobacteria</taxon>
        <taxon>Methylococcales</taxon>
        <taxon>Methylococcaceae</taxon>
        <taxon>Methyloglobulus</taxon>
    </lineage>
</organism>
<feature type="domain" description="Cation efflux protein transmembrane" evidence="8">
    <location>
        <begin position="10"/>
        <end position="206"/>
    </location>
</feature>
<dbReference type="NCBIfam" id="TIGR01297">
    <property type="entry name" value="CDF"/>
    <property type="match status" value="1"/>
</dbReference>
<dbReference type="SUPFAM" id="SSF161111">
    <property type="entry name" value="Cation efflux protein transmembrane domain-like"/>
    <property type="match status" value="1"/>
</dbReference>
<dbReference type="GO" id="GO:0006829">
    <property type="term" value="P:zinc ion transport"/>
    <property type="evidence" value="ECO:0007669"/>
    <property type="project" value="UniProtKB-KW"/>
</dbReference>
<feature type="transmembrane region" description="Helical" evidence="7">
    <location>
        <begin position="192"/>
        <end position="211"/>
    </location>
</feature>
<accession>V5C1D5</accession>
<feature type="transmembrane region" description="Helical" evidence="7">
    <location>
        <begin position="112"/>
        <end position="134"/>
    </location>
</feature>
<evidence type="ECO:0000256" key="5">
    <source>
        <dbReference type="ARBA" id="ARBA00022989"/>
    </source>
</evidence>
<comment type="subcellular location">
    <subcellularLocation>
        <location evidence="1">Membrane</location>
        <topology evidence="1">Multi-pass membrane protein</topology>
    </subcellularLocation>
</comment>
<comment type="caution">
    <text evidence="9">The sequence shown here is derived from an EMBL/GenBank/DDBJ whole genome shotgun (WGS) entry which is preliminary data.</text>
</comment>
<dbReference type="InterPro" id="IPR002524">
    <property type="entry name" value="Cation_efflux"/>
</dbReference>
<dbReference type="Proteomes" id="UP000017842">
    <property type="component" value="Unassembled WGS sequence"/>
</dbReference>
<evidence type="ECO:0000256" key="4">
    <source>
        <dbReference type="ARBA" id="ARBA00022906"/>
    </source>
</evidence>
<proteinExistence type="predicted"/>
<dbReference type="InterPro" id="IPR058533">
    <property type="entry name" value="Cation_efflux_TM"/>
</dbReference>
<keyword evidence="4" id="KW-0864">Zinc transport</keyword>
<evidence type="ECO:0000313" key="9">
    <source>
        <dbReference type="EMBL" id="ESS73914.1"/>
    </source>
</evidence>
<evidence type="ECO:0000256" key="2">
    <source>
        <dbReference type="ARBA" id="ARBA00022448"/>
    </source>
</evidence>
<keyword evidence="4" id="KW-0862">Zinc</keyword>
<sequence>MSDNNSIKAVLYAFTANLGIALAKSGAAVWTGSGSMLAEAIHSYADCGNQVLLVIGMKRSAKAATQKHPMGYERESYIWSMMVAFILFSIGGVFAIYEGWDRYHHPQAIENAKIALLVLLAAIIMEALSLKGALSAMKEEKGKQSLWQWFKTTHSSELMVVTGEDIAALLGLVFALVALGLTVMTGNTAFDALGSMIIGLLLVTVAAVVGAEIHSLLIGESAEDVRTSIQTYLEAQACVMRVLNVWAINHGNSVMVAIKAELKPELSVHSAVQEINAMERQIKQTNSRVKWIFFEIDDKD</sequence>
<dbReference type="AlphaFoldDB" id="V5C1D5"/>
<dbReference type="InterPro" id="IPR040177">
    <property type="entry name" value="SLC30A9"/>
</dbReference>
<evidence type="ECO:0000259" key="8">
    <source>
        <dbReference type="Pfam" id="PF01545"/>
    </source>
</evidence>
<keyword evidence="4" id="KW-0406">Ion transport</keyword>
<dbReference type="Gene3D" id="1.20.1510.10">
    <property type="entry name" value="Cation efflux protein transmembrane domain"/>
    <property type="match status" value="1"/>
</dbReference>
<dbReference type="OrthoDB" id="9806522at2"/>
<evidence type="ECO:0000256" key="7">
    <source>
        <dbReference type="SAM" id="Phobius"/>
    </source>
</evidence>
<gene>
    <name evidence="9" type="ORF">MGMO_8c00510</name>
</gene>
<dbReference type="eggNOG" id="COG0053">
    <property type="taxonomic scope" value="Bacteria"/>
</dbReference>
<dbReference type="PANTHER" id="PTHR13414:SF9">
    <property type="entry name" value="PROTON-COUPLED ZINC ANTIPORTER SLC30A9, MITOCHONDRIAL"/>
    <property type="match status" value="1"/>
</dbReference>
<name>V5C1D5_9GAMM</name>